<evidence type="ECO:0000259" key="4">
    <source>
        <dbReference type="PROSITE" id="PS51192"/>
    </source>
</evidence>
<evidence type="ECO:0000313" key="6">
    <source>
        <dbReference type="EMBL" id="TWT80640.1"/>
    </source>
</evidence>
<dbReference type="Pfam" id="PF04851">
    <property type="entry name" value="ResIII"/>
    <property type="match status" value="1"/>
</dbReference>
<dbReference type="GO" id="GO:0003677">
    <property type="term" value="F:DNA binding"/>
    <property type="evidence" value="ECO:0007669"/>
    <property type="project" value="InterPro"/>
</dbReference>
<dbReference type="PROSITE" id="PS51192">
    <property type="entry name" value="HELICASE_ATP_BIND_1"/>
    <property type="match status" value="1"/>
</dbReference>
<dbReference type="RefSeq" id="WP_146395809.1">
    <property type="nucleotide sequence ID" value="NZ_SJPJ01000001.1"/>
</dbReference>
<dbReference type="Proteomes" id="UP000315010">
    <property type="component" value="Unassembled WGS sequence"/>
</dbReference>
<dbReference type="Gene3D" id="3.40.50.300">
    <property type="entry name" value="P-loop containing nucleotide triphosphate hydrolases"/>
    <property type="match status" value="1"/>
</dbReference>
<dbReference type="PANTHER" id="PTHR45766:SF6">
    <property type="entry name" value="SWI_SNF-RELATED MATRIX-ASSOCIATED ACTIN-DEPENDENT REGULATOR OF CHROMATIN SUBFAMILY A-LIKE PROTEIN 1"/>
    <property type="match status" value="1"/>
</dbReference>
<dbReference type="GO" id="GO:0016787">
    <property type="term" value="F:hydrolase activity"/>
    <property type="evidence" value="ECO:0007669"/>
    <property type="project" value="UniProtKB-KW"/>
</dbReference>
<protein>
    <submittedName>
        <fullName evidence="6">RNA polymerase-associated protein RapA</fullName>
        <ecNumber evidence="6">3.6.4.-</ecNumber>
    </submittedName>
</protein>
<dbReference type="OrthoDB" id="9814088at2"/>
<gene>
    <name evidence="6" type="primary">rapA_2</name>
    <name evidence="6" type="ORF">CA13_20850</name>
</gene>
<feature type="coiled-coil region" evidence="2">
    <location>
        <begin position="959"/>
        <end position="993"/>
    </location>
</feature>
<evidence type="ECO:0000256" key="1">
    <source>
        <dbReference type="ARBA" id="ARBA00022801"/>
    </source>
</evidence>
<keyword evidence="7" id="KW-1185">Reference proteome</keyword>
<dbReference type="PANTHER" id="PTHR45766">
    <property type="entry name" value="DNA ANNEALING HELICASE AND ENDONUCLEASE ZRANB3 FAMILY MEMBER"/>
    <property type="match status" value="1"/>
</dbReference>
<dbReference type="EMBL" id="SJPJ01000001">
    <property type="protein sequence ID" value="TWT80640.1"/>
    <property type="molecule type" value="Genomic_DNA"/>
</dbReference>
<dbReference type="InterPro" id="IPR027417">
    <property type="entry name" value="P-loop_NTPase"/>
</dbReference>
<keyword evidence="2" id="KW-0175">Coiled coil</keyword>
<feature type="domain" description="Helicase C-terminal" evidence="5">
    <location>
        <begin position="391"/>
        <end position="580"/>
    </location>
</feature>
<dbReference type="Gene3D" id="3.40.50.10810">
    <property type="entry name" value="Tandem AAA-ATPase domain"/>
    <property type="match status" value="1"/>
</dbReference>
<dbReference type="PROSITE" id="PS51194">
    <property type="entry name" value="HELICASE_CTER"/>
    <property type="match status" value="1"/>
</dbReference>
<feature type="compositionally biased region" description="Polar residues" evidence="3">
    <location>
        <begin position="1068"/>
        <end position="1087"/>
    </location>
</feature>
<dbReference type="InterPro" id="IPR014001">
    <property type="entry name" value="Helicase_ATP-bd"/>
</dbReference>
<evidence type="ECO:0000313" key="7">
    <source>
        <dbReference type="Proteomes" id="UP000315010"/>
    </source>
</evidence>
<proteinExistence type="predicted"/>
<dbReference type="AlphaFoldDB" id="A0A5C5Z0F5"/>
<feature type="domain" description="Helicase ATP-binding" evidence="4">
    <location>
        <begin position="48"/>
        <end position="198"/>
    </location>
</feature>
<reference evidence="6 7" key="1">
    <citation type="submission" date="2019-02" db="EMBL/GenBank/DDBJ databases">
        <title>Deep-cultivation of Planctomycetes and their phenomic and genomic characterization uncovers novel biology.</title>
        <authorList>
            <person name="Wiegand S."/>
            <person name="Jogler M."/>
            <person name="Boedeker C."/>
            <person name="Pinto D."/>
            <person name="Vollmers J."/>
            <person name="Rivas-Marin E."/>
            <person name="Kohn T."/>
            <person name="Peeters S.H."/>
            <person name="Heuer A."/>
            <person name="Rast P."/>
            <person name="Oberbeckmann S."/>
            <person name="Bunk B."/>
            <person name="Jeske O."/>
            <person name="Meyerdierks A."/>
            <person name="Storesund J.E."/>
            <person name="Kallscheuer N."/>
            <person name="Luecker S."/>
            <person name="Lage O.M."/>
            <person name="Pohl T."/>
            <person name="Merkel B.J."/>
            <person name="Hornburger P."/>
            <person name="Mueller R.-W."/>
            <person name="Bruemmer F."/>
            <person name="Labrenz M."/>
            <person name="Spormann A.M."/>
            <person name="Op Den Camp H."/>
            <person name="Overmann J."/>
            <person name="Amann R."/>
            <person name="Jetten M.S.M."/>
            <person name="Mascher T."/>
            <person name="Medema M.H."/>
            <person name="Devos D.P."/>
            <person name="Kaster A.-K."/>
            <person name="Ovreas L."/>
            <person name="Rohde M."/>
            <person name="Galperin M.Y."/>
            <person name="Jogler C."/>
        </authorList>
    </citation>
    <scope>NUCLEOTIDE SEQUENCE [LARGE SCALE GENOMIC DNA]</scope>
    <source>
        <strain evidence="6 7">CA13</strain>
    </source>
</reference>
<evidence type="ECO:0000256" key="2">
    <source>
        <dbReference type="SAM" id="Coils"/>
    </source>
</evidence>
<dbReference type="GO" id="GO:0005524">
    <property type="term" value="F:ATP binding"/>
    <property type="evidence" value="ECO:0007669"/>
    <property type="project" value="InterPro"/>
</dbReference>
<feature type="compositionally biased region" description="Basic and acidic residues" evidence="3">
    <location>
        <begin position="614"/>
        <end position="625"/>
    </location>
</feature>
<dbReference type="InterPro" id="IPR038718">
    <property type="entry name" value="SNF2-like_sf"/>
</dbReference>
<evidence type="ECO:0000256" key="3">
    <source>
        <dbReference type="SAM" id="MobiDB-lite"/>
    </source>
</evidence>
<evidence type="ECO:0000259" key="5">
    <source>
        <dbReference type="PROSITE" id="PS51194"/>
    </source>
</evidence>
<accession>A0A5C5Z0F5</accession>
<feature type="region of interest" description="Disordered" evidence="3">
    <location>
        <begin position="610"/>
        <end position="629"/>
    </location>
</feature>
<dbReference type="InterPro" id="IPR001650">
    <property type="entry name" value="Helicase_C-like"/>
</dbReference>
<dbReference type="Pfam" id="PF00271">
    <property type="entry name" value="Helicase_C"/>
    <property type="match status" value="1"/>
</dbReference>
<sequence length="1093" mass="124674">MPEIEDLELLMHGVQALRRRVEQLSCPISGASGIRAQFYPHQVQNVQRILSSARIHHLIADEVGMGKTIQALMVANALRLQIGKLRVRIVVPRAELQSQWIEEIAWRAQCTAELGDEMVGEDWFDVVDDSAMVKPSETLSPDTFDLLILDEPQSLKQDTLRFVAANSADFPRLLLLTASPNLRDMRRFLELLQILEPERIERARREADGDANHEDLDWTRSRIGDLSDAALRLVQQQFENHSANVTNGTLDTAIVPEGVSEQYSSFAEFRRVRVLADTRWKYRNVLRSYRTDFPDHLPRRHPKRMIVEPTNAERDRMRAASSYVGEFLEEHHEPQHLQAASSLLQRSSLGGQSLQDRLTRLRRGEAEHEPRLVKMSELSRRENADSRLDCLVDWLVRFWQEDPTRKVVLAAEDNVTVEELADELSWRVPRVGPRERRVRLKTVIATDDRRVSDDGDEELDSQTLRNLAGSKLREFEESDAQLLIAHHAYRQSYNLQAADALIFYSLPWKPEDVDQWIGRVDRLGREFVDPERPNSRPKPIRILTLHRQGDPTIGVQEVLDEYRIFETAIDPERRLLEEISTSINAKTLPEAISTGTGAGQMLFEFDTEGDEVEDVPRRSGREKETAVPSGSRWTVENAIRLHQQVARRKDLGPILRQNRSLGYVTSPSEEALSRWVNMLRNHKWINIVTFRGEKQADGRRSRTFYTLGQSKTAKLKLDSVQDKKHPFPPFFIARGNIQRPPRIEVETGTDHDGNLRHETLQFLSFGSPLHKDLVQTFERAGKNAEPLGMTVYALGQRHYPKGTELDRGSYLCGVGFVDPAAEYDSANITEVLLHDLPEKSGTRREFMRGRVLANLKAGLESDERFVRLQRPPFLASLAWRLGQGNRMEPCDEQIAADLFGADWHKKERPNIQNKPLPADYIKQLPSFCIGQIAQTTKSTWAIGLDAAIEAFEERSEVIRIESEDRLLALRAAVHEIENEIAQREENASEANQQAIAANYRPRLLQFLEELQLTERSRDMRLQLLERSLDHLSNPGQAKVVLQCTAVIEMEDDPVPIPEESVDGDEASPTASEFATASPPQQESTTTDKPNKPR</sequence>
<dbReference type="SUPFAM" id="SSF52540">
    <property type="entry name" value="P-loop containing nucleoside triphosphate hydrolases"/>
    <property type="match status" value="2"/>
</dbReference>
<feature type="compositionally biased region" description="Acidic residues" evidence="3">
    <location>
        <begin position="1050"/>
        <end position="1065"/>
    </location>
</feature>
<keyword evidence="1 6" id="KW-0378">Hydrolase</keyword>
<dbReference type="InterPro" id="IPR006935">
    <property type="entry name" value="Helicase/UvrB_N"/>
</dbReference>
<organism evidence="6 7">
    <name type="scientific">Novipirellula herctigrandis</name>
    <dbReference type="NCBI Taxonomy" id="2527986"/>
    <lineage>
        <taxon>Bacteria</taxon>
        <taxon>Pseudomonadati</taxon>
        <taxon>Planctomycetota</taxon>
        <taxon>Planctomycetia</taxon>
        <taxon>Pirellulales</taxon>
        <taxon>Pirellulaceae</taxon>
        <taxon>Novipirellula</taxon>
    </lineage>
</organism>
<dbReference type="SMART" id="SM00487">
    <property type="entry name" value="DEXDc"/>
    <property type="match status" value="1"/>
</dbReference>
<feature type="region of interest" description="Disordered" evidence="3">
    <location>
        <begin position="1050"/>
        <end position="1093"/>
    </location>
</feature>
<comment type="caution">
    <text evidence="6">The sequence shown here is derived from an EMBL/GenBank/DDBJ whole genome shotgun (WGS) entry which is preliminary data.</text>
</comment>
<dbReference type="EC" id="3.6.4.-" evidence="6"/>
<name>A0A5C5Z0F5_9BACT</name>